<dbReference type="Proteomes" id="UP000184089">
    <property type="component" value="Unassembled WGS sequence"/>
</dbReference>
<evidence type="ECO:0000313" key="2">
    <source>
        <dbReference type="EMBL" id="SHG65588.1"/>
    </source>
</evidence>
<evidence type="ECO:0000313" key="4">
    <source>
        <dbReference type="Proteomes" id="UP000474718"/>
    </source>
</evidence>
<dbReference type="AlphaFoldDB" id="A0AAQ1MFZ7"/>
<reference evidence="1 4" key="3">
    <citation type="journal article" date="2019" name="Nat. Med.">
        <title>A library of human gut bacterial isolates paired with longitudinal multiomics data enables mechanistic microbiome research.</title>
        <authorList>
            <person name="Poyet M."/>
            <person name="Groussin M."/>
            <person name="Gibbons S.M."/>
            <person name="Avila-Pacheco J."/>
            <person name="Jiang X."/>
            <person name="Kearney S.M."/>
            <person name="Perrotta A.R."/>
            <person name="Berdy B."/>
            <person name="Zhao S."/>
            <person name="Lieberman T.D."/>
            <person name="Swanson P.K."/>
            <person name="Smith M."/>
            <person name="Roesemann S."/>
            <person name="Alexander J.E."/>
            <person name="Rich S.A."/>
            <person name="Livny J."/>
            <person name="Vlamakis H."/>
            <person name="Clish C."/>
            <person name="Bullock K."/>
            <person name="Deik A."/>
            <person name="Scott J."/>
            <person name="Pierce K.A."/>
            <person name="Xavier R.J."/>
            <person name="Alm E.J."/>
        </authorList>
    </citation>
    <scope>NUCLEOTIDE SEQUENCE [LARGE SCALE GENOMIC DNA]</scope>
    <source>
        <strain evidence="1 4">BIOML-A2</strain>
    </source>
</reference>
<dbReference type="Proteomes" id="UP000474718">
    <property type="component" value="Unassembled WGS sequence"/>
</dbReference>
<gene>
    <name evidence="1" type="ORF">GT747_13730</name>
    <name evidence="2" type="ORF">SAMN05444424_2912</name>
</gene>
<dbReference type="EMBL" id="WWVX01000011">
    <property type="protein sequence ID" value="MZL70809.1"/>
    <property type="molecule type" value="Genomic_DNA"/>
</dbReference>
<proteinExistence type="predicted"/>
<evidence type="ECO:0000313" key="1">
    <source>
        <dbReference type="EMBL" id="MZL70809.1"/>
    </source>
</evidence>
<reference evidence="3" key="2">
    <citation type="submission" date="2016-11" db="EMBL/GenBank/DDBJ databases">
        <authorList>
            <person name="Jaros S."/>
            <person name="Januszkiewicz K."/>
            <person name="Wedrychowicz H."/>
        </authorList>
    </citation>
    <scope>NUCLEOTIDE SEQUENCE [LARGE SCALE GENOMIC DNA]</scope>
    <source>
        <strain evidence="3">DSM 4029</strain>
    </source>
</reference>
<evidence type="ECO:0000313" key="3">
    <source>
        <dbReference type="Proteomes" id="UP000184089"/>
    </source>
</evidence>
<dbReference type="RefSeq" id="WP_044992989.1">
    <property type="nucleotide sequence ID" value="NZ_FQVY01000007.1"/>
</dbReference>
<reference evidence="2" key="1">
    <citation type="submission" date="2016-11" db="EMBL/GenBank/DDBJ databases">
        <authorList>
            <person name="Varghese N."/>
            <person name="Submissions S."/>
        </authorList>
    </citation>
    <scope>NUCLEOTIDE SEQUENCE</scope>
    <source>
        <strain evidence="2">DSM 4029</strain>
    </source>
</reference>
<dbReference type="EMBL" id="FQVY01000007">
    <property type="protein sequence ID" value="SHG65588.1"/>
    <property type="molecule type" value="Genomic_DNA"/>
</dbReference>
<protein>
    <submittedName>
        <fullName evidence="2">Uncharacterized protein</fullName>
    </submittedName>
</protein>
<name>A0AAQ1MFZ7_9FIRM</name>
<keyword evidence="4" id="KW-1185">Reference proteome</keyword>
<accession>A0AAQ1MFZ7</accession>
<organism evidence="2 3">
    <name type="scientific">Bittarella massiliensis</name>
    <name type="common">ex Durand et al. 2017</name>
    <dbReference type="NCBI Taxonomy" id="1720313"/>
    <lineage>
        <taxon>Bacteria</taxon>
        <taxon>Bacillati</taxon>
        <taxon>Bacillota</taxon>
        <taxon>Clostridia</taxon>
        <taxon>Eubacteriales</taxon>
        <taxon>Oscillospiraceae</taxon>
        <taxon>Bittarella (ex Durand et al. 2017)</taxon>
    </lineage>
</organism>
<comment type="caution">
    <text evidence="2">The sequence shown here is derived from an EMBL/GenBank/DDBJ whole genome shotgun (WGS) entry which is preliminary data.</text>
</comment>
<sequence>MQLIEEVFAKEVYAPFVRYCQLHHLREMEDLRGFSPAEAAGWPGVTPALQKRVGLLLSTYWSRHPQTPAPAPKREPLEERVRAHFEENAHRVVRLSELTPIAGGLGQKELARMLERVDWCSCLDKNSYFYTSPKGEASR</sequence>